<dbReference type="Gene3D" id="1.20.1330.10">
    <property type="entry name" value="f41 fragment of flagellin, N-terminal domain"/>
    <property type="match status" value="1"/>
</dbReference>
<proteinExistence type="inferred from homology"/>
<evidence type="ECO:0000256" key="3">
    <source>
        <dbReference type="RuleBase" id="RU362073"/>
    </source>
</evidence>
<evidence type="ECO:0000259" key="4">
    <source>
        <dbReference type="Pfam" id="PF00669"/>
    </source>
</evidence>
<gene>
    <name evidence="6" type="ORF">FRZ44_35620</name>
</gene>
<comment type="function">
    <text evidence="3">Flagellin is the subunit protein which polymerizes to form the filaments of bacterial flagella.</text>
</comment>
<sequence length="324" mass="35143">MTRVSNYALNNFLQSQTLGVQQRLADLQIQASSGQKAQTYSGIAADAHQLISLQVAQDQTAQYVKTNASIDSRLTTMESSVSDIFKAATNFRTLLLNAENNNNAGDLSIDTEAANFRQQVANLLNVQVDGRYLFAGSRTDVKPVDLNGWSTPPTLTPPLTLPLPTYTAEYYKGDSQVMSADIDTSLNIKYGVTADNPAFEYLLRAANYIQTAGPTPSQDEMETALSLINTALGTESGNAARGTLPLTQDIADIQAQIGTSRSSIDQANSRHSDFQIYLTQGIADVKTVDVAQTLTQVSSYTTQLQASYMTLSQISQLSLLNYLK</sequence>
<feature type="domain" description="Flagellin C-terminal" evidence="5">
    <location>
        <begin position="248"/>
        <end position="323"/>
    </location>
</feature>
<keyword evidence="7" id="KW-1185">Reference proteome</keyword>
<keyword evidence="6" id="KW-0282">Flagellum</keyword>
<evidence type="ECO:0000313" key="7">
    <source>
        <dbReference type="Proteomes" id="UP000326202"/>
    </source>
</evidence>
<dbReference type="GO" id="GO:0005576">
    <property type="term" value="C:extracellular region"/>
    <property type="evidence" value="ECO:0007669"/>
    <property type="project" value="UniProtKB-SubCell"/>
</dbReference>
<dbReference type="SUPFAM" id="SSF64518">
    <property type="entry name" value="Phase 1 flagellin"/>
    <property type="match status" value="1"/>
</dbReference>
<dbReference type="Proteomes" id="UP000326202">
    <property type="component" value="Chromosome"/>
</dbReference>
<evidence type="ECO:0000256" key="2">
    <source>
        <dbReference type="ARBA" id="ARBA00023143"/>
    </source>
</evidence>
<protein>
    <recommendedName>
        <fullName evidence="3">Flagellin</fullName>
    </recommendedName>
</protein>
<dbReference type="GO" id="GO:0005198">
    <property type="term" value="F:structural molecule activity"/>
    <property type="evidence" value="ECO:0007669"/>
    <property type="project" value="UniProtKB-UniRule"/>
</dbReference>
<organism evidence="6 7">
    <name type="scientific">Hypericibacter terrae</name>
    <dbReference type="NCBI Taxonomy" id="2602015"/>
    <lineage>
        <taxon>Bacteria</taxon>
        <taxon>Pseudomonadati</taxon>
        <taxon>Pseudomonadota</taxon>
        <taxon>Alphaproteobacteria</taxon>
        <taxon>Rhodospirillales</taxon>
        <taxon>Dongiaceae</taxon>
        <taxon>Hypericibacter</taxon>
    </lineage>
</organism>
<dbReference type="RefSeq" id="WP_151178440.1">
    <property type="nucleotide sequence ID" value="NZ_CP042906.1"/>
</dbReference>
<name>A0A5J6MM77_9PROT</name>
<dbReference type="Pfam" id="PF00700">
    <property type="entry name" value="Flagellin_C"/>
    <property type="match status" value="1"/>
</dbReference>
<keyword evidence="6" id="KW-0966">Cell projection</keyword>
<keyword evidence="6" id="KW-0969">Cilium</keyword>
<comment type="subcellular location">
    <subcellularLocation>
        <location evidence="3">Secreted</location>
    </subcellularLocation>
    <subcellularLocation>
        <location evidence="3">Bacterial flagellum</location>
    </subcellularLocation>
</comment>
<comment type="similarity">
    <text evidence="1 3">Belongs to the bacterial flagellin family.</text>
</comment>
<evidence type="ECO:0000256" key="1">
    <source>
        <dbReference type="ARBA" id="ARBA00005709"/>
    </source>
</evidence>
<dbReference type="InterPro" id="IPR001492">
    <property type="entry name" value="Flagellin"/>
</dbReference>
<dbReference type="OrthoDB" id="9758307at2"/>
<dbReference type="InterPro" id="IPR046358">
    <property type="entry name" value="Flagellin_C"/>
</dbReference>
<dbReference type="PANTHER" id="PTHR42792">
    <property type="entry name" value="FLAGELLIN"/>
    <property type="match status" value="1"/>
</dbReference>
<accession>A0A5J6MM77</accession>
<dbReference type="EMBL" id="CP042906">
    <property type="protein sequence ID" value="QEX18257.1"/>
    <property type="molecule type" value="Genomic_DNA"/>
</dbReference>
<dbReference type="Pfam" id="PF00669">
    <property type="entry name" value="Flagellin_N"/>
    <property type="match status" value="1"/>
</dbReference>
<keyword evidence="2 3" id="KW-0975">Bacterial flagellum</keyword>
<reference evidence="6 7" key="1">
    <citation type="submission" date="2019-08" db="EMBL/GenBank/DDBJ databases">
        <title>Hyperibacter terrae gen. nov., sp. nov. and Hyperibacter viscosus sp. nov., two new members in the family Rhodospirillaceae isolated from the rhizosphere of Hypericum perforatum.</title>
        <authorList>
            <person name="Noviana Z."/>
        </authorList>
    </citation>
    <scope>NUCLEOTIDE SEQUENCE [LARGE SCALE GENOMIC DNA]</scope>
    <source>
        <strain evidence="6 7">R5913</strain>
    </source>
</reference>
<feature type="domain" description="Flagellin N-terminal" evidence="4">
    <location>
        <begin position="4"/>
        <end position="139"/>
    </location>
</feature>
<keyword evidence="3" id="KW-0964">Secreted</keyword>
<dbReference type="GO" id="GO:0009288">
    <property type="term" value="C:bacterial-type flagellum"/>
    <property type="evidence" value="ECO:0007669"/>
    <property type="project" value="UniProtKB-SubCell"/>
</dbReference>
<dbReference type="PANTHER" id="PTHR42792:SF1">
    <property type="entry name" value="FLAGELLAR HOOK-ASSOCIATED PROTEIN 3"/>
    <property type="match status" value="1"/>
</dbReference>
<dbReference type="AlphaFoldDB" id="A0A5J6MM77"/>
<dbReference type="KEGG" id="htq:FRZ44_35620"/>
<evidence type="ECO:0000259" key="5">
    <source>
        <dbReference type="Pfam" id="PF00700"/>
    </source>
</evidence>
<evidence type="ECO:0000313" key="6">
    <source>
        <dbReference type="EMBL" id="QEX18257.1"/>
    </source>
</evidence>
<dbReference type="InterPro" id="IPR001029">
    <property type="entry name" value="Flagellin_N"/>
</dbReference>